<dbReference type="EMBL" id="JACHXF010000003">
    <property type="protein sequence ID" value="MBB3094154.1"/>
    <property type="molecule type" value="Genomic_DNA"/>
</dbReference>
<dbReference type="AlphaFoldDB" id="A0A7W5AE64"/>
<name>A0A7W5AE64_9ACTN</name>
<protein>
    <submittedName>
        <fullName evidence="1">Uncharacterized protein</fullName>
    </submittedName>
</protein>
<keyword evidence="2" id="KW-1185">Reference proteome</keyword>
<comment type="caution">
    <text evidence="1">The sequence shown here is derived from an EMBL/GenBank/DDBJ whole genome shotgun (WGS) entry which is preliminary data.</text>
</comment>
<evidence type="ECO:0000313" key="1">
    <source>
        <dbReference type="EMBL" id="MBB3094154.1"/>
    </source>
</evidence>
<dbReference type="Proteomes" id="UP000590749">
    <property type="component" value="Unassembled WGS sequence"/>
</dbReference>
<evidence type="ECO:0000313" key="2">
    <source>
        <dbReference type="Proteomes" id="UP000590749"/>
    </source>
</evidence>
<gene>
    <name evidence="1" type="ORF">FHR83_001806</name>
</gene>
<reference evidence="1 2" key="1">
    <citation type="submission" date="2020-08" db="EMBL/GenBank/DDBJ databases">
        <title>Genomic Encyclopedia of Type Strains, Phase III (KMG-III): the genomes of soil and plant-associated and newly described type strains.</title>
        <authorList>
            <person name="Whitman W."/>
        </authorList>
    </citation>
    <scope>NUCLEOTIDE SEQUENCE [LARGE SCALE GENOMIC DNA]</scope>
    <source>
        <strain evidence="1 2">CECT 3287</strain>
    </source>
</reference>
<organism evidence="1 2">
    <name type="scientific">Actinoplanes campanulatus</name>
    <dbReference type="NCBI Taxonomy" id="113559"/>
    <lineage>
        <taxon>Bacteria</taxon>
        <taxon>Bacillati</taxon>
        <taxon>Actinomycetota</taxon>
        <taxon>Actinomycetes</taxon>
        <taxon>Micromonosporales</taxon>
        <taxon>Micromonosporaceae</taxon>
        <taxon>Actinoplanes</taxon>
    </lineage>
</organism>
<proteinExistence type="predicted"/>
<accession>A0A7W5AE64</accession>
<sequence>MPPSWSGSRSTSAIFRYAYVCRPGQTAISLPGHAFAARAGLSSALTRAGPAATLAPLPPLPPVAHPGRQLLINSL</sequence>